<proteinExistence type="predicted"/>
<dbReference type="Proteomes" id="UP000021175">
    <property type="component" value="Unassembled WGS sequence"/>
</dbReference>
<reference evidence="1 2" key="1">
    <citation type="submission" date="2014-02" db="EMBL/GenBank/DDBJ databases">
        <authorList>
            <person name="Sears C."/>
            <person name="Carroll K."/>
            <person name="Sack B.R."/>
            <person name="Qadri F."/>
            <person name="Myers L.L."/>
            <person name="Chung G.-T."/>
            <person name="Escheverria P."/>
            <person name="Fraser C.M."/>
            <person name="Sadzewicz L."/>
            <person name="Shefchek K.A."/>
            <person name="Tallon L."/>
            <person name="Das S.P."/>
            <person name="Daugherty S."/>
            <person name="Mongodin E.F."/>
        </authorList>
    </citation>
    <scope>NUCLEOTIDE SEQUENCE [LARGE SCALE GENOMIC DNA]</scope>
    <source>
        <strain evidence="1 2">3783N1-6</strain>
    </source>
</reference>
<evidence type="ECO:0000313" key="2">
    <source>
        <dbReference type="Proteomes" id="UP000021175"/>
    </source>
</evidence>
<sequence>MEDPASLSILGYAFNTMTHNYPGLMDTLQRLGINEVSEVNTILRLSDYGKKETNDVAADSQHLLE</sequence>
<protein>
    <submittedName>
        <fullName evidence="1">Uncharacterized protein</fullName>
    </submittedName>
</protein>
<dbReference type="EMBL" id="JGEU01000044">
    <property type="protein sequence ID" value="EYB08166.1"/>
    <property type="molecule type" value="Genomic_DNA"/>
</dbReference>
<organism evidence="1 2">
    <name type="scientific">Bacteroides fragilis str. 3783N1-6</name>
    <dbReference type="NCBI Taxonomy" id="1339310"/>
    <lineage>
        <taxon>Bacteria</taxon>
        <taxon>Pseudomonadati</taxon>
        <taxon>Bacteroidota</taxon>
        <taxon>Bacteroidia</taxon>
        <taxon>Bacteroidales</taxon>
        <taxon>Bacteroidaceae</taxon>
        <taxon>Bacteroides</taxon>
    </lineage>
</organism>
<accession>A0AB73AGH8</accession>
<gene>
    <name evidence="1" type="ORF">M119_3903</name>
</gene>
<evidence type="ECO:0000313" key="1">
    <source>
        <dbReference type="EMBL" id="EYB08166.1"/>
    </source>
</evidence>
<name>A0AB73AGH8_BACFG</name>
<dbReference type="AlphaFoldDB" id="A0AB73AGH8"/>
<comment type="caution">
    <text evidence="1">The sequence shown here is derived from an EMBL/GenBank/DDBJ whole genome shotgun (WGS) entry which is preliminary data.</text>
</comment>